<dbReference type="Pfam" id="PF13837">
    <property type="entry name" value="Myb_DNA-bind_4"/>
    <property type="match status" value="1"/>
</dbReference>
<reference evidence="4 5" key="1">
    <citation type="submission" date="2016-03" db="EMBL/GenBank/DDBJ databases">
        <title>Mechanisms controlling the formation of the plant cell surface in tip-growing cells are functionally conserved among land plants.</title>
        <authorList>
            <person name="Honkanen S."/>
            <person name="Jones V.A."/>
            <person name="Morieri G."/>
            <person name="Champion C."/>
            <person name="Hetherington A.J."/>
            <person name="Kelly S."/>
            <person name="Saint-Marcoux D."/>
            <person name="Proust H."/>
            <person name="Prescott H."/>
            <person name="Dolan L."/>
        </authorList>
    </citation>
    <scope>NUCLEOTIDE SEQUENCE [LARGE SCALE GENOMIC DNA]</scope>
    <source>
        <strain evidence="5">cv. Tak-1 and cv. Tak-2</strain>
        <tissue evidence="4">Whole gametophyte</tissue>
    </source>
</reference>
<dbReference type="InterPro" id="IPR044822">
    <property type="entry name" value="Myb_DNA-bind_4"/>
</dbReference>
<dbReference type="Proteomes" id="UP001162541">
    <property type="component" value="Chromosome 5"/>
</dbReference>
<protein>
    <recommendedName>
        <fullName evidence="2">Myb-like domain-containing protein</fullName>
    </recommendedName>
</protein>
<evidence type="ECO:0000256" key="1">
    <source>
        <dbReference type="SAM" id="MobiDB-lite"/>
    </source>
</evidence>
<dbReference type="Gene3D" id="1.10.10.60">
    <property type="entry name" value="Homeodomain-like"/>
    <property type="match status" value="1"/>
</dbReference>
<dbReference type="PROSITE" id="PS50090">
    <property type="entry name" value="MYB_LIKE"/>
    <property type="match status" value="1"/>
</dbReference>
<dbReference type="Proteomes" id="UP000077202">
    <property type="component" value="Unassembled WGS sequence"/>
</dbReference>
<dbReference type="InterPro" id="IPR001005">
    <property type="entry name" value="SANT/Myb"/>
</dbReference>
<keyword evidence="5" id="KW-1185">Reference proteome</keyword>
<dbReference type="PANTHER" id="PTHR47211:SF2">
    <property type="entry name" value="TRIHELIX TRANSCRIPTION FACTOR ASR3"/>
    <property type="match status" value="1"/>
</dbReference>
<dbReference type="PANTHER" id="PTHR47211">
    <property type="entry name" value="TRIHELIX TRANSCRIPTION FACTOR ASR3"/>
    <property type="match status" value="1"/>
</dbReference>
<evidence type="ECO:0000313" key="6">
    <source>
        <dbReference type="Proteomes" id="UP001162541"/>
    </source>
</evidence>
<accession>A0A176VPK2</accession>
<reference evidence="3" key="2">
    <citation type="journal article" date="2019" name="Curr. Biol.">
        <title>Chromatin organization in early land plants reveals an ancestral association between H3K27me3, transposons, and constitutive heterochromatin.</title>
        <authorList>
            <person name="Montgomery S.A."/>
            <person name="Tanizawa Y."/>
            <person name="Galik B."/>
            <person name="Wang N."/>
            <person name="Ito T."/>
            <person name="Mochizuki T."/>
            <person name="Akimcheva S."/>
            <person name="Bowman J."/>
            <person name="Cognat V."/>
            <person name="Drouard L."/>
            <person name="Ekker H."/>
            <person name="Houng S."/>
            <person name="Kohchi T."/>
            <person name="Lin S."/>
            <person name="Liu L.D."/>
            <person name="Nakamura Y."/>
            <person name="Valeeva L.R."/>
            <person name="Shakirov E.V."/>
            <person name="Shippen D.E."/>
            <person name="Wei W."/>
            <person name="Yagura M."/>
            <person name="Yamaoka S."/>
            <person name="Yamato K.T."/>
            <person name="Liu C."/>
            <person name="Berger F."/>
        </authorList>
    </citation>
    <scope>NUCLEOTIDE SEQUENCE [LARGE SCALE GENOMIC DNA]</scope>
    <source>
        <strain evidence="3">Tak-1</strain>
    </source>
</reference>
<dbReference type="EMBL" id="AP019870">
    <property type="protein sequence ID" value="BBN11797.1"/>
    <property type="molecule type" value="Genomic_DNA"/>
</dbReference>
<gene>
    <name evidence="4" type="ORF">AXG93_3988s1110</name>
    <name evidence="3" type="ORF">Mp_5g14820</name>
</gene>
<dbReference type="AlphaFoldDB" id="A0A176VPK2"/>
<feature type="domain" description="Myb-like" evidence="2">
    <location>
        <begin position="11"/>
        <end position="82"/>
    </location>
</feature>
<evidence type="ECO:0000313" key="3">
    <source>
        <dbReference type="EMBL" id="BBN11797.1"/>
    </source>
</evidence>
<name>A0A176VPK2_MARPO</name>
<sequence length="279" mass="31673">MDVNMQAAQEERTNRHPRWDKHETLILVTAKRKQNEGIRDAGMRSRKFGSPDERWDLVSSYCQANGVHRNARECRRQWNNMFHSDYRRIRNWQKLNDVESFWTMSKDQRKEHQLPLTFYREVFAEIESFLGRKPSFSTTSGAAQDFSRPPRDETAVSDDSPSDQNITEPLQSGSCGGEELTTSSGKNGNAHEHAGRNKRKVVVANAGGERDNLKEELASVLESSGRAIQRALSDKIRSQIEADNRNSELDRSQRKEHGDSLIGVLGSLACALGRIADKM</sequence>
<proteinExistence type="predicted"/>
<feature type="region of interest" description="Disordered" evidence="1">
    <location>
        <begin position="134"/>
        <end position="198"/>
    </location>
</feature>
<dbReference type="EMBL" id="LVLJ01003317">
    <property type="protein sequence ID" value="OAE21905.1"/>
    <property type="molecule type" value="Genomic_DNA"/>
</dbReference>
<dbReference type="SMART" id="SM00717">
    <property type="entry name" value="SANT"/>
    <property type="match status" value="1"/>
</dbReference>
<organism evidence="4 5">
    <name type="scientific">Marchantia polymorpha subsp. ruderalis</name>
    <dbReference type="NCBI Taxonomy" id="1480154"/>
    <lineage>
        <taxon>Eukaryota</taxon>
        <taxon>Viridiplantae</taxon>
        <taxon>Streptophyta</taxon>
        <taxon>Embryophyta</taxon>
        <taxon>Marchantiophyta</taxon>
        <taxon>Marchantiopsida</taxon>
        <taxon>Marchantiidae</taxon>
        <taxon>Marchantiales</taxon>
        <taxon>Marchantiaceae</taxon>
        <taxon>Marchantia</taxon>
    </lineage>
</organism>
<feature type="compositionally biased region" description="Polar residues" evidence="1">
    <location>
        <begin position="157"/>
        <end position="173"/>
    </location>
</feature>
<reference evidence="6" key="3">
    <citation type="journal article" date="2020" name="Curr. Biol.">
        <title>Chromatin organization in early land plants reveals an ancestral association between H3K27me3, transposons, and constitutive heterochromatin.</title>
        <authorList>
            <person name="Montgomery S.A."/>
            <person name="Tanizawa Y."/>
            <person name="Galik B."/>
            <person name="Wang N."/>
            <person name="Ito T."/>
            <person name="Mochizuki T."/>
            <person name="Akimcheva S."/>
            <person name="Bowman J.L."/>
            <person name="Cognat V."/>
            <person name="Marechal-Drouard L."/>
            <person name="Ekker H."/>
            <person name="Hong S.F."/>
            <person name="Kohchi T."/>
            <person name="Lin S.S."/>
            <person name="Liu L.D."/>
            <person name="Nakamura Y."/>
            <person name="Valeeva L.R."/>
            <person name="Shakirov E.V."/>
            <person name="Shippen D.E."/>
            <person name="Wei W.L."/>
            <person name="Yagura M."/>
            <person name="Yamaoka S."/>
            <person name="Yamato K.T."/>
            <person name="Liu C."/>
            <person name="Berger F."/>
        </authorList>
    </citation>
    <scope>NUCLEOTIDE SEQUENCE [LARGE SCALE GENOMIC DNA]</scope>
    <source>
        <strain evidence="6">Tak-1</strain>
    </source>
</reference>
<evidence type="ECO:0000313" key="4">
    <source>
        <dbReference type="EMBL" id="OAE21905.1"/>
    </source>
</evidence>
<evidence type="ECO:0000313" key="5">
    <source>
        <dbReference type="Proteomes" id="UP000077202"/>
    </source>
</evidence>
<evidence type="ECO:0000259" key="2">
    <source>
        <dbReference type="PROSITE" id="PS50090"/>
    </source>
</evidence>